<gene>
    <name evidence="1" type="ORF">ACFOGI_11505</name>
</gene>
<dbReference type="PANTHER" id="PTHR48228">
    <property type="entry name" value="SUCCINYL-COA--D-CITRAMALATE COA-TRANSFERASE"/>
    <property type="match status" value="1"/>
</dbReference>
<proteinExistence type="predicted"/>
<comment type="caution">
    <text evidence="1">The sequence shown here is derived from an EMBL/GenBank/DDBJ whole genome shotgun (WGS) entry which is preliminary data.</text>
</comment>
<dbReference type="GO" id="GO:0016740">
    <property type="term" value="F:transferase activity"/>
    <property type="evidence" value="ECO:0007669"/>
    <property type="project" value="UniProtKB-KW"/>
</dbReference>
<protein>
    <submittedName>
        <fullName evidence="1">CaiB/BaiF CoA transferase family protein</fullName>
    </submittedName>
</protein>
<dbReference type="PANTHER" id="PTHR48228:SF5">
    <property type="entry name" value="ALPHA-METHYLACYL-COA RACEMASE"/>
    <property type="match status" value="1"/>
</dbReference>
<dbReference type="InterPro" id="IPR023606">
    <property type="entry name" value="CoA-Trfase_III_dom_1_sf"/>
</dbReference>
<keyword evidence="2" id="KW-1185">Reference proteome</keyword>
<dbReference type="Gene3D" id="3.40.50.10540">
    <property type="entry name" value="Crotonobetainyl-coa:carnitine coa-transferase, domain 1"/>
    <property type="match status" value="1"/>
</dbReference>
<organism evidence="1 2">
    <name type="scientific">Virgibacillus xinjiangensis</name>
    <dbReference type="NCBI Taxonomy" id="393090"/>
    <lineage>
        <taxon>Bacteria</taxon>
        <taxon>Bacillati</taxon>
        <taxon>Bacillota</taxon>
        <taxon>Bacilli</taxon>
        <taxon>Bacillales</taxon>
        <taxon>Bacillaceae</taxon>
        <taxon>Virgibacillus</taxon>
    </lineage>
</organism>
<dbReference type="InterPro" id="IPR003673">
    <property type="entry name" value="CoA-Trfase_fam_III"/>
</dbReference>
<sequence>MLGSLKVLDFSTLLPGPYATMILADLGAKVVRVEAPGRFDYIREMEPKDGAESAAHQHLNRNKQSIALDLKKREAVEVVKRLVQEYDIVIEQFRPGVMERLGLDYDKLKAVNPELIYCSLTGYGQDGPYRDKPGHDINYLSLAGINGYSMRKGEPPVPMGIQIADIAGGSMHSVTAILAAVIHRKETGEGQYIDISMTDASFALNAMFGSGYLAGGVNPEPEATELNGGTFYDYYETKDGRFVSVGSLERPFQKKLCEGLGMPNMAELAASNQPKEQQIFKQAVREAFLERTLAEWQDVFQHLDACVEPVLSFAEAAEHPQIQARDMIVDVTKENGAAQKQIASPFKFSTYQQQYTFAGGPRGANTFDVLKQAGLSGDWIHSLADDGVFGEVLKKRG</sequence>
<dbReference type="Pfam" id="PF02515">
    <property type="entry name" value="CoA_transf_3"/>
    <property type="match status" value="1"/>
</dbReference>
<reference evidence="2" key="1">
    <citation type="journal article" date="2019" name="Int. J. Syst. Evol. Microbiol.">
        <title>The Global Catalogue of Microorganisms (GCM) 10K type strain sequencing project: providing services to taxonomists for standard genome sequencing and annotation.</title>
        <authorList>
            <consortium name="The Broad Institute Genomics Platform"/>
            <consortium name="The Broad Institute Genome Sequencing Center for Infectious Disease"/>
            <person name="Wu L."/>
            <person name="Ma J."/>
        </authorList>
    </citation>
    <scope>NUCLEOTIDE SEQUENCE [LARGE SCALE GENOMIC DNA]</scope>
    <source>
        <strain evidence="2">KCTC 13128</strain>
    </source>
</reference>
<dbReference type="EMBL" id="JBHRSA010000043">
    <property type="protein sequence ID" value="MFC3040875.1"/>
    <property type="molecule type" value="Genomic_DNA"/>
</dbReference>
<dbReference type="RefSeq" id="WP_390272578.1">
    <property type="nucleotide sequence ID" value="NZ_JBHRSA010000043.1"/>
</dbReference>
<evidence type="ECO:0000313" key="1">
    <source>
        <dbReference type="EMBL" id="MFC3040875.1"/>
    </source>
</evidence>
<dbReference type="SUPFAM" id="SSF89796">
    <property type="entry name" value="CoA-transferase family III (CaiB/BaiF)"/>
    <property type="match status" value="1"/>
</dbReference>
<dbReference type="InterPro" id="IPR050509">
    <property type="entry name" value="CoA-transferase_III"/>
</dbReference>
<dbReference type="Gene3D" id="3.30.1540.10">
    <property type="entry name" value="formyl-coa transferase, domain 3"/>
    <property type="match status" value="1"/>
</dbReference>
<dbReference type="InterPro" id="IPR044855">
    <property type="entry name" value="CoA-Trfase_III_dom3_sf"/>
</dbReference>
<accession>A0ABV7CXX9</accession>
<evidence type="ECO:0000313" key="2">
    <source>
        <dbReference type="Proteomes" id="UP001595279"/>
    </source>
</evidence>
<keyword evidence="1" id="KW-0808">Transferase</keyword>
<name>A0ABV7CXX9_9BACI</name>
<dbReference type="Proteomes" id="UP001595279">
    <property type="component" value="Unassembled WGS sequence"/>
</dbReference>